<dbReference type="PATRIC" id="fig|1299334.3.peg.7067"/>
<comment type="caution">
    <text evidence="4">The sequence shown here is derived from an EMBL/GenBank/DDBJ whole genome shotgun (WGS) entry which is preliminary data.</text>
</comment>
<dbReference type="PANTHER" id="PTHR33371:SF4">
    <property type="entry name" value="INTERMEMBRANE PHOSPHOLIPID TRANSPORT SYSTEM BINDING PROTEIN MLAD"/>
    <property type="match status" value="1"/>
</dbReference>
<reference evidence="4" key="1">
    <citation type="submission" date="2014-01" db="EMBL/GenBank/DDBJ databases">
        <authorList>
            <person name="Brown-Elliot B."/>
            <person name="Wallace R."/>
            <person name="Lenaerts A."/>
            <person name="Ordway D."/>
            <person name="DeGroote M.A."/>
            <person name="Parker T."/>
            <person name="Sizemore C."/>
            <person name="Tallon L.J."/>
            <person name="Sadzewicz L.K."/>
            <person name="Sengamalay N."/>
            <person name="Fraser C.M."/>
            <person name="Hine E."/>
            <person name="Shefchek K.A."/>
            <person name="Das S.P."/>
            <person name="Tettelin H."/>
        </authorList>
    </citation>
    <scope>NUCLEOTIDE SEQUENCE [LARGE SCALE GENOMIC DNA]</scope>
    <source>
        <strain evidence="4">4042</strain>
    </source>
</reference>
<dbReference type="GO" id="GO:0005576">
    <property type="term" value="C:extracellular region"/>
    <property type="evidence" value="ECO:0007669"/>
    <property type="project" value="TreeGrafter"/>
</dbReference>
<sequence length="569" mass="60713">MKSRNAKIGVALALVLMLIGGVITVRSASGGRTHITGYFADSIGLYNGDDVVILGVPVGRIEKIEPHPDRVKIQFWYDNKYKVPADAKAVILSPSLVTPRSIQLTPAYTGGPVMADGAVIPQDRTAVPLEYDDLRQQLEKLTQLLQPTKPGGTSTVGAFVNTAANNLRGQGPDIRAAIVKLSQAISALGDHSGDLFGTVKNLAVLVSALRDSSDLLRQLNQNLAAVTNLLADDPNEIENAVRSLNDVVDDAKNFVADNRETLGTTVDKLASVTQALNESLDDVKQLLHVAPTGFQNFLNIYQPAQGTLTGALALNNFANTIQFLCGAVQAASRRGAKESAKLCVQYLAPIIKTGRSTSFRWGSTRSSARPRVPTKSPTVKTGCGPTTYLRNLLRQPPHNLLARRHRQMRRQLPGTPAGADQSGRRTARNDGASRRWAMSRLRCGYRAAAVVMTALVALAGCGFRGANSLPLPGTKGGGPGSYTVQAQMPDVQNLEQNSRVRVNDVNVGKVTKIELQGWHALVTMSIDGDVDLPANATAKIGQTSLLGSVHIELAPPAGNLRKASSTTVR</sequence>
<gene>
    <name evidence="4" type="ORF">I553_5105</name>
</gene>
<dbReference type="PANTHER" id="PTHR33371">
    <property type="entry name" value="INTERMEMBRANE PHOSPHOLIPID TRANSPORT SYSTEM BINDING PROTEIN MLAD-RELATED"/>
    <property type="match status" value="1"/>
</dbReference>
<name>X7ZXK3_MYCXE</name>
<proteinExistence type="predicted"/>
<feature type="region of interest" description="Disordered" evidence="1">
    <location>
        <begin position="360"/>
        <end position="388"/>
    </location>
</feature>
<dbReference type="InterPro" id="IPR003399">
    <property type="entry name" value="Mce/MlaD"/>
</dbReference>
<feature type="domain" description="Mammalian cell entry C-terminal" evidence="3">
    <location>
        <begin position="114"/>
        <end position="287"/>
    </location>
</feature>
<dbReference type="AlphaFoldDB" id="X7ZXK3"/>
<dbReference type="EMBL" id="JAOB01000069">
    <property type="protein sequence ID" value="EUA23350.1"/>
    <property type="molecule type" value="Genomic_DNA"/>
</dbReference>
<protein>
    <submittedName>
        <fullName evidence="4">Mce related family protein</fullName>
    </submittedName>
</protein>
<accession>X7ZXK3</accession>
<evidence type="ECO:0000259" key="3">
    <source>
        <dbReference type="Pfam" id="PF11887"/>
    </source>
</evidence>
<feature type="domain" description="Mce/MlaD" evidence="2">
    <location>
        <begin position="481"/>
        <end position="556"/>
    </location>
</feature>
<dbReference type="InterPro" id="IPR052336">
    <property type="entry name" value="MlaD_Phospholipid_Transporter"/>
</dbReference>
<dbReference type="Pfam" id="PF02470">
    <property type="entry name" value="MlaD"/>
    <property type="match status" value="2"/>
</dbReference>
<evidence type="ECO:0000256" key="1">
    <source>
        <dbReference type="SAM" id="MobiDB-lite"/>
    </source>
</evidence>
<evidence type="ECO:0000313" key="4">
    <source>
        <dbReference type="EMBL" id="EUA23350.1"/>
    </source>
</evidence>
<dbReference type="InterPro" id="IPR005693">
    <property type="entry name" value="Mce"/>
</dbReference>
<evidence type="ECO:0000259" key="2">
    <source>
        <dbReference type="Pfam" id="PF02470"/>
    </source>
</evidence>
<feature type="region of interest" description="Disordered" evidence="1">
    <location>
        <begin position="409"/>
        <end position="433"/>
    </location>
</feature>
<dbReference type="Pfam" id="PF11887">
    <property type="entry name" value="Mce4_CUP1"/>
    <property type="match status" value="1"/>
</dbReference>
<organism evidence="4">
    <name type="scientific">Mycobacterium xenopi 4042</name>
    <dbReference type="NCBI Taxonomy" id="1299334"/>
    <lineage>
        <taxon>Bacteria</taxon>
        <taxon>Bacillati</taxon>
        <taxon>Actinomycetota</taxon>
        <taxon>Actinomycetes</taxon>
        <taxon>Mycobacteriales</taxon>
        <taxon>Mycobacteriaceae</taxon>
        <taxon>Mycobacterium</taxon>
    </lineage>
</organism>
<feature type="domain" description="Mce/MlaD" evidence="2">
    <location>
        <begin position="33"/>
        <end position="106"/>
    </location>
</feature>
<dbReference type="NCBIfam" id="TIGR00996">
    <property type="entry name" value="Mtu_fam_mce"/>
    <property type="match status" value="1"/>
</dbReference>
<dbReference type="InterPro" id="IPR024516">
    <property type="entry name" value="Mce_C"/>
</dbReference>